<evidence type="ECO:0000256" key="2">
    <source>
        <dbReference type="ARBA" id="ARBA00005049"/>
    </source>
</evidence>
<feature type="compositionally biased region" description="Pro residues" evidence="12">
    <location>
        <begin position="369"/>
        <end position="378"/>
    </location>
</feature>
<keyword evidence="6 11" id="KW-0169">Cobalamin biosynthesis</keyword>
<comment type="catalytic activity">
    <reaction evidence="10 11">
        <text>5,6-dimethylbenzimidazole + nicotinate beta-D-ribonucleotide = alpha-ribazole 5'-phosphate + nicotinate + H(+)</text>
        <dbReference type="Rhea" id="RHEA:11196"/>
        <dbReference type="ChEBI" id="CHEBI:15378"/>
        <dbReference type="ChEBI" id="CHEBI:15890"/>
        <dbReference type="ChEBI" id="CHEBI:32544"/>
        <dbReference type="ChEBI" id="CHEBI:57502"/>
        <dbReference type="ChEBI" id="CHEBI:57918"/>
        <dbReference type="EC" id="2.4.2.21"/>
    </reaction>
</comment>
<dbReference type="NCBIfam" id="NF000996">
    <property type="entry name" value="PRK00105.1"/>
    <property type="match status" value="1"/>
</dbReference>
<name>A0ABW1WYP8_9ACTN</name>
<gene>
    <name evidence="11 13" type="primary">cobT</name>
    <name evidence="13" type="ORF">ACFP57_00580</name>
</gene>
<keyword evidence="7 11" id="KW-0328">Glycosyltransferase</keyword>
<keyword evidence="8 11" id="KW-0808">Transferase</keyword>
<dbReference type="SUPFAM" id="SSF52733">
    <property type="entry name" value="Nicotinate mononucleotide:5,6-dimethylbenzimidazole phosphoribosyltransferase (CobT)"/>
    <property type="match status" value="1"/>
</dbReference>
<comment type="pathway">
    <text evidence="2 11">Nucleoside biosynthesis; alpha-ribazole biosynthesis; alpha-ribazole from 5,6-dimethylbenzimidazole: step 1/2.</text>
</comment>
<dbReference type="Proteomes" id="UP001596266">
    <property type="component" value="Unassembled WGS sequence"/>
</dbReference>
<dbReference type="Gene3D" id="1.10.1610.10">
    <property type="match status" value="1"/>
</dbReference>
<evidence type="ECO:0000256" key="12">
    <source>
        <dbReference type="SAM" id="MobiDB-lite"/>
    </source>
</evidence>
<evidence type="ECO:0000256" key="3">
    <source>
        <dbReference type="ARBA" id="ARBA00007110"/>
    </source>
</evidence>
<dbReference type="InterPro" id="IPR003200">
    <property type="entry name" value="Nict_dMeBzImd_PRibTrfase"/>
</dbReference>
<feature type="active site" description="Proton acceptor" evidence="11">
    <location>
        <position position="318"/>
    </location>
</feature>
<dbReference type="Pfam" id="PF02277">
    <property type="entry name" value="DBI_PRT"/>
    <property type="match status" value="1"/>
</dbReference>
<dbReference type="InterPro" id="IPR023195">
    <property type="entry name" value="Nict_dMeBzImd_PRibTrfase_N"/>
</dbReference>
<dbReference type="CDD" id="cd02439">
    <property type="entry name" value="DMB-PRT_CobT"/>
    <property type="match status" value="1"/>
</dbReference>
<sequence>MTIELDALDLGTIAPVDEDARQQAEQRQLTLTKPPGALGELEVLGNQLSAISGECPPPVPEPGLVVVFAADHGVQAQKVSPWPQEITVQMAANIAAGGAGVNVLARAAGAQVRIVDLGMLTPVPGVDDRRIAPGTADFTVGPAMTREQALTAIETGRELARQAADEGYRVLVPGEVGIGNTTPAAALVAVFTGRPAVEVTGRGAGADDVMLARKAAVIDAGIALNQASADDPLGALAAVGGFEHAAMVGLILGAAELRLPLVLDGVIACSAALVAVALCPAVQGYLVGGHAGAEPAIQAAHQKLGLRPLVDLGLRLGEGSGGAAALPQVVMAARILHEMATFADAGVTDSPEPPTTISGPPTTISGPPTTNPGPPDTTPEPIEASA</sequence>
<evidence type="ECO:0000256" key="8">
    <source>
        <dbReference type="ARBA" id="ARBA00022679"/>
    </source>
</evidence>
<dbReference type="InterPro" id="IPR036087">
    <property type="entry name" value="Nict_dMeBzImd_PRibTrfase_sf"/>
</dbReference>
<accession>A0ABW1WYP8</accession>
<dbReference type="NCBIfam" id="TIGR03160">
    <property type="entry name" value="cobT_DBIPRT"/>
    <property type="match status" value="1"/>
</dbReference>
<reference evidence="14" key="1">
    <citation type="journal article" date="2019" name="Int. J. Syst. Evol. Microbiol.">
        <title>The Global Catalogue of Microorganisms (GCM) 10K type strain sequencing project: providing services to taxonomists for standard genome sequencing and annotation.</title>
        <authorList>
            <consortium name="The Broad Institute Genomics Platform"/>
            <consortium name="The Broad Institute Genome Sequencing Center for Infectious Disease"/>
            <person name="Wu L."/>
            <person name="Ma J."/>
        </authorList>
    </citation>
    <scope>NUCLEOTIDE SEQUENCE [LARGE SCALE GENOMIC DNA]</scope>
    <source>
        <strain evidence="14">CGMCC 1.15277</strain>
    </source>
</reference>
<dbReference type="RefSeq" id="WP_386769071.1">
    <property type="nucleotide sequence ID" value="NZ_JBHSUA010000003.1"/>
</dbReference>
<evidence type="ECO:0000256" key="11">
    <source>
        <dbReference type="HAMAP-Rule" id="MF_00230"/>
    </source>
</evidence>
<comment type="caution">
    <text evidence="13">The sequence shown here is derived from an EMBL/GenBank/DDBJ whole genome shotgun (WGS) entry which is preliminary data.</text>
</comment>
<comment type="function">
    <text evidence="1 11">Catalyzes the synthesis of alpha-ribazole-5'-phosphate from nicotinate mononucleotide (NAMN) and 5,6-dimethylbenzimidazole (DMB).</text>
</comment>
<evidence type="ECO:0000256" key="5">
    <source>
        <dbReference type="ARBA" id="ARBA00015486"/>
    </source>
</evidence>
<proteinExistence type="inferred from homology"/>
<evidence type="ECO:0000256" key="10">
    <source>
        <dbReference type="ARBA" id="ARBA00047340"/>
    </source>
</evidence>
<protein>
    <recommendedName>
        <fullName evidence="5 11">Nicotinate-nucleotide--dimethylbenzimidazole phosphoribosyltransferase</fullName>
        <shortName evidence="11">NN:DBI PRT</shortName>
        <ecNumber evidence="4 11">2.4.2.21</ecNumber>
    </recommendedName>
    <alternativeName>
        <fullName evidence="9 11">N(1)-alpha-phosphoribosyltransferase</fullName>
    </alternativeName>
</protein>
<evidence type="ECO:0000256" key="7">
    <source>
        <dbReference type="ARBA" id="ARBA00022676"/>
    </source>
</evidence>
<evidence type="ECO:0000313" key="13">
    <source>
        <dbReference type="EMBL" id="MFC6395493.1"/>
    </source>
</evidence>
<evidence type="ECO:0000313" key="14">
    <source>
        <dbReference type="Proteomes" id="UP001596266"/>
    </source>
</evidence>
<dbReference type="Gene3D" id="3.40.50.10210">
    <property type="match status" value="1"/>
</dbReference>
<dbReference type="GO" id="GO:0008939">
    <property type="term" value="F:nicotinate-nucleotide-dimethylbenzimidazole phosphoribosyltransferase activity"/>
    <property type="evidence" value="ECO:0007669"/>
    <property type="project" value="UniProtKB-EC"/>
</dbReference>
<keyword evidence="14" id="KW-1185">Reference proteome</keyword>
<evidence type="ECO:0000256" key="1">
    <source>
        <dbReference type="ARBA" id="ARBA00002197"/>
    </source>
</evidence>
<dbReference type="InterPro" id="IPR017846">
    <property type="entry name" value="Nict_dMeBzImd_PRibTrfase_bact"/>
</dbReference>
<dbReference type="HAMAP" id="MF_00230">
    <property type="entry name" value="CobT"/>
    <property type="match status" value="1"/>
</dbReference>
<dbReference type="EC" id="2.4.2.21" evidence="4 11"/>
<comment type="similarity">
    <text evidence="3 11">Belongs to the CobT family.</text>
</comment>
<feature type="region of interest" description="Disordered" evidence="12">
    <location>
        <begin position="345"/>
        <end position="386"/>
    </location>
</feature>
<dbReference type="PANTHER" id="PTHR43463:SF1">
    <property type="entry name" value="NICOTINATE-NUCLEOTIDE--DIMETHYLBENZIMIDAZOLE PHOSPHORIBOSYLTRANSFERASE"/>
    <property type="match status" value="1"/>
</dbReference>
<feature type="compositionally biased region" description="Low complexity" evidence="12">
    <location>
        <begin position="355"/>
        <end position="368"/>
    </location>
</feature>
<evidence type="ECO:0000256" key="6">
    <source>
        <dbReference type="ARBA" id="ARBA00022573"/>
    </source>
</evidence>
<evidence type="ECO:0000256" key="9">
    <source>
        <dbReference type="ARBA" id="ARBA00030686"/>
    </source>
</evidence>
<evidence type="ECO:0000256" key="4">
    <source>
        <dbReference type="ARBA" id="ARBA00011991"/>
    </source>
</evidence>
<dbReference type="PANTHER" id="PTHR43463">
    <property type="entry name" value="NICOTINATE-NUCLEOTIDE--DIMETHYLBENZIMIDAZOLE PHOSPHORIBOSYLTRANSFERASE"/>
    <property type="match status" value="1"/>
</dbReference>
<organism evidence="13 14">
    <name type="scientific">Luteococcus sanguinis</name>
    <dbReference type="NCBI Taxonomy" id="174038"/>
    <lineage>
        <taxon>Bacteria</taxon>
        <taxon>Bacillati</taxon>
        <taxon>Actinomycetota</taxon>
        <taxon>Actinomycetes</taxon>
        <taxon>Propionibacteriales</taxon>
        <taxon>Propionibacteriaceae</taxon>
        <taxon>Luteococcus</taxon>
    </lineage>
</organism>
<dbReference type="EMBL" id="JBHSUA010000003">
    <property type="protein sequence ID" value="MFC6395493.1"/>
    <property type="molecule type" value="Genomic_DNA"/>
</dbReference>